<accession>A0A8S9Z8E7</accession>
<evidence type="ECO:0000256" key="1">
    <source>
        <dbReference type="SAM" id="Phobius"/>
    </source>
</evidence>
<keyword evidence="3" id="KW-1185">Reference proteome</keyword>
<protein>
    <submittedName>
        <fullName evidence="2">Uncharacterized protein</fullName>
    </submittedName>
</protein>
<sequence>MSDAGIPIQALVFMGVVAFILLAFLFILLVMRDSSQFHYKKYCQRSHKSPEYENKTIIGGENFKTGLSQNKIITNGPEEVSAVGAAKNG</sequence>
<organism evidence="2 3">
    <name type="scientific">Paragonimus skrjabini miyazakii</name>
    <dbReference type="NCBI Taxonomy" id="59628"/>
    <lineage>
        <taxon>Eukaryota</taxon>
        <taxon>Metazoa</taxon>
        <taxon>Spiralia</taxon>
        <taxon>Lophotrochozoa</taxon>
        <taxon>Platyhelminthes</taxon>
        <taxon>Trematoda</taxon>
        <taxon>Digenea</taxon>
        <taxon>Plagiorchiida</taxon>
        <taxon>Troglotremata</taxon>
        <taxon>Troglotrematidae</taxon>
        <taxon>Paragonimus</taxon>
    </lineage>
</organism>
<keyword evidence="1" id="KW-0472">Membrane</keyword>
<gene>
    <name evidence="2" type="ORF">EG68_00943</name>
</gene>
<dbReference type="Proteomes" id="UP000822476">
    <property type="component" value="Unassembled WGS sequence"/>
</dbReference>
<proteinExistence type="predicted"/>
<reference evidence="2" key="1">
    <citation type="submission" date="2019-07" db="EMBL/GenBank/DDBJ databases">
        <title>Annotation for the trematode Paragonimus miyazaki's.</title>
        <authorList>
            <person name="Choi Y.-J."/>
        </authorList>
    </citation>
    <scope>NUCLEOTIDE SEQUENCE</scope>
    <source>
        <strain evidence="2">Japan</strain>
    </source>
</reference>
<evidence type="ECO:0000313" key="2">
    <source>
        <dbReference type="EMBL" id="KAF7261693.1"/>
    </source>
</evidence>
<dbReference type="EMBL" id="JTDE01000289">
    <property type="protein sequence ID" value="KAF7261693.1"/>
    <property type="molecule type" value="Genomic_DNA"/>
</dbReference>
<dbReference type="AlphaFoldDB" id="A0A8S9Z8E7"/>
<name>A0A8S9Z8E7_9TREM</name>
<keyword evidence="1" id="KW-1133">Transmembrane helix</keyword>
<keyword evidence="1" id="KW-0812">Transmembrane</keyword>
<evidence type="ECO:0000313" key="3">
    <source>
        <dbReference type="Proteomes" id="UP000822476"/>
    </source>
</evidence>
<comment type="caution">
    <text evidence="2">The sequence shown here is derived from an EMBL/GenBank/DDBJ whole genome shotgun (WGS) entry which is preliminary data.</text>
</comment>
<feature type="transmembrane region" description="Helical" evidence="1">
    <location>
        <begin position="6"/>
        <end position="31"/>
    </location>
</feature>